<reference evidence="7 8" key="1">
    <citation type="submission" date="2018-02" db="EMBL/GenBank/DDBJ databases">
        <title>Genome sequencing of Solimonas sp. HR-BB.</title>
        <authorList>
            <person name="Lee Y."/>
            <person name="Jeon C.O."/>
        </authorList>
    </citation>
    <scope>NUCLEOTIDE SEQUENCE [LARGE SCALE GENOMIC DNA]</scope>
    <source>
        <strain evidence="7 8">HR-BB</strain>
    </source>
</reference>
<evidence type="ECO:0000313" key="7">
    <source>
        <dbReference type="EMBL" id="PPE73745.1"/>
    </source>
</evidence>
<dbReference type="GO" id="GO:0005506">
    <property type="term" value="F:iron ion binding"/>
    <property type="evidence" value="ECO:0007669"/>
    <property type="project" value="InterPro"/>
</dbReference>
<dbReference type="AlphaFoldDB" id="A0A2S5TFI9"/>
<evidence type="ECO:0000256" key="2">
    <source>
        <dbReference type="ARBA" id="ARBA00022692"/>
    </source>
</evidence>
<dbReference type="GO" id="GO:0016020">
    <property type="term" value="C:membrane"/>
    <property type="evidence" value="ECO:0007669"/>
    <property type="project" value="UniProtKB-SubCell"/>
</dbReference>
<feature type="transmembrane region" description="Helical" evidence="5">
    <location>
        <begin position="72"/>
        <end position="95"/>
    </location>
</feature>
<dbReference type="RefSeq" id="WP_104230806.1">
    <property type="nucleotide sequence ID" value="NZ_PSNW01000006.1"/>
</dbReference>
<name>A0A2S5TFI9_9GAMM</name>
<dbReference type="OrthoDB" id="9770329at2"/>
<feature type="transmembrane region" description="Helical" evidence="5">
    <location>
        <begin position="7"/>
        <end position="28"/>
    </location>
</feature>
<proteinExistence type="predicted"/>
<keyword evidence="8" id="KW-1185">Reference proteome</keyword>
<comment type="subcellular location">
    <subcellularLocation>
        <location evidence="1">Membrane</location>
    </subcellularLocation>
</comment>
<dbReference type="Pfam" id="PF04116">
    <property type="entry name" value="FA_hydroxylase"/>
    <property type="match status" value="1"/>
</dbReference>
<dbReference type="InterPro" id="IPR006694">
    <property type="entry name" value="Fatty_acid_hydroxylase"/>
</dbReference>
<dbReference type="GO" id="GO:0008610">
    <property type="term" value="P:lipid biosynthetic process"/>
    <property type="evidence" value="ECO:0007669"/>
    <property type="project" value="InterPro"/>
</dbReference>
<protein>
    <submittedName>
        <fullName evidence="7">Fatty acid hydroxylase</fullName>
    </submittedName>
</protein>
<comment type="caution">
    <text evidence="7">The sequence shown here is derived from an EMBL/GenBank/DDBJ whole genome shotgun (WGS) entry which is preliminary data.</text>
</comment>
<dbReference type="GO" id="GO:0016491">
    <property type="term" value="F:oxidoreductase activity"/>
    <property type="evidence" value="ECO:0007669"/>
    <property type="project" value="InterPro"/>
</dbReference>
<evidence type="ECO:0000313" key="8">
    <source>
        <dbReference type="Proteomes" id="UP000238220"/>
    </source>
</evidence>
<evidence type="ECO:0000256" key="5">
    <source>
        <dbReference type="SAM" id="Phobius"/>
    </source>
</evidence>
<keyword evidence="2 5" id="KW-0812">Transmembrane</keyword>
<accession>A0A2S5TFI9</accession>
<evidence type="ECO:0000259" key="6">
    <source>
        <dbReference type="Pfam" id="PF04116"/>
    </source>
</evidence>
<feature type="transmembrane region" description="Helical" evidence="5">
    <location>
        <begin position="34"/>
        <end position="51"/>
    </location>
</feature>
<organism evidence="7 8">
    <name type="scientific">Solimonas fluminis</name>
    <dbReference type="NCBI Taxonomy" id="2086571"/>
    <lineage>
        <taxon>Bacteria</taxon>
        <taxon>Pseudomonadati</taxon>
        <taxon>Pseudomonadota</taxon>
        <taxon>Gammaproteobacteria</taxon>
        <taxon>Nevskiales</taxon>
        <taxon>Nevskiaceae</taxon>
        <taxon>Solimonas</taxon>
    </lineage>
</organism>
<dbReference type="InterPro" id="IPR050307">
    <property type="entry name" value="Sterol_Desaturase_Related"/>
</dbReference>
<evidence type="ECO:0000256" key="3">
    <source>
        <dbReference type="ARBA" id="ARBA00022989"/>
    </source>
</evidence>
<sequence length="287" mass="31881">MNLLRTLLRYLSFPLFLLGGNAVMIGLVAAGAPLWQPLAALSAAVLLMMAIERIIPWQRDWNRPQQDGWRDVAHALVNTASYHLGILLLPLLAGLAPAGLWPSGWPFWLQVVAALLVLDLGVSAAHHASHRWNWLWRFHAVHHSIRRLYGFNGLMKHPVHQSVEALAGIAPLLLLGIPQPVATAATFCVAIQLLLQHSNADYRSGPLKYVFANAEVHRFHHVNRPGEGDVNFGLFTTLWDHLAGSFRYEPGRAPRSTAEVGLADRGDYPDGYLAQLLEPFRPERPRG</sequence>
<dbReference type="Proteomes" id="UP000238220">
    <property type="component" value="Unassembled WGS sequence"/>
</dbReference>
<keyword evidence="3 5" id="KW-1133">Transmembrane helix</keyword>
<feature type="transmembrane region" description="Helical" evidence="5">
    <location>
        <begin position="107"/>
        <end position="128"/>
    </location>
</feature>
<keyword evidence="4 5" id="KW-0472">Membrane</keyword>
<dbReference type="EMBL" id="PSNW01000006">
    <property type="protein sequence ID" value="PPE73745.1"/>
    <property type="molecule type" value="Genomic_DNA"/>
</dbReference>
<evidence type="ECO:0000256" key="4">
    <source>
        <dbReference type="ARBA" id="ARBA00023136"/>
    </source>
</evidence>
<feature type="domain" description="Fatty acid hydroxylase" evidence="6">
    <location>
        <begin position="111"/>
        <end position="244"/>
    </location>
</feature>
<dbReference type="PANTHER" id="PTHR11863">
    <property type="entry name" value="STEROL DESATURASE"/>
    <property type="match status" value="1"/>
</dbReference>
<evidence type="ECO:0000256" key="1">
    <source>
        <dbReference type="ARBA" id="ARBA00004370"/>
    </source>
</evidence>
<gene>
    <name evidence="7" type="ORF">C3942_12050</name>
</gene>